<keyword evidence="1" id="KW-1133">Transmembrane helix</keyword>
<comment type="caution">
    <text evidence="2">The sequence shown here is derived from an EMBL/GenBank/DDBJ whole genome shotgun (WGS) entry which is preliminary data.</text>
</comment>
<keyword evidence="1" id="KW-0472">Membrane</keyword>
<reference evidence="2 3" key="1">
    <citation type="submission" date="2020-08" db="EMBL/GenBank/DDBJ databases">
        <title>Functional genomics of gut bacteria from endangered species of beetles.</title>
        <authorList>
            <person name="Carlos-Shanley C."/>
        </authorList>
    </citation>
    <scope>NUCLEOTIDE SEQUENCE [LARGE SCALE GENOMIC DNA]</scope>
    <source>
        <strain evidence="2 3">S00198</strain>
    </source>
</reference>
<evidence type="ECO:0000256" key="1">
    <source>
        <dbReference type="SAM" id="Phobius"/>
    </source>
</evidence>
<dbReference type="Proteomes" id="UP000575083">
    <property type="component" value="Unassembled WGS sequence"/>
</dbReference>
<evidence type="ECO:0000313" key="2">
    <source>
        <dbReference type="EMBL" id="MBB6563449.1"/>
    </source>
</evidence>
<sequence length="186" mass="20217">MQTFTLTRSDHLQAYRRVSANLRAIARRRKEAAAAAQGTVRRVVEGLARLSVWPLLLALTLGFLQTKALSPQTKGYVLCAAATAVATLVLAYLGAAAMTRRQLQEQLADDGSTLSPQSVVVTEAGIEQHAKGAFSRLDWAFFIARQEDDAMFYLFVEPGLCMMIPKAVLPPEAQALIVQHLPLAPA</sequence>
<gene>
    <name evidence="2" type="ORF">HNP48_006169</name>
</gene>
<accession>A0A7X0PKV1</accession>
<proteinExistence type="predicted"/>
<dbReference type="RefSeq" id="WP_184864502.1">
    <property type="nucleotide sequence ID" value="NZ_JACHLK010000019.1"/>
</dbReference>
<evidence type="ECO:0008006" key="4">
    <source>
        <dbReference type="Google" id="ProtNLM"/>
    </source>
</evidence>
<evidence type="ECO:0000313" key="3">
    <source>
        <dbReference type="Proteomes" id="UP000575083"/>
    </source>
</evidence>
<feature type="transmembrane region" description="Helical" evidence="1">
    <location>
        <begin position="75"/>
        <end position="95"/>
    </location>
</feature>
<keyword evidence="1" id="KW-0812">Transmembrane</keyword>
<organism evidence="2 3">
    <name type="scientific">Acidovorax soli</name>
    <dbReference type="NCBI Taxonomy" id="592050"/>
    <lineage>
        <taxon>Bacteria</taxon>
        <taxon>Pseudomonadati</taxon>
        <taxon>Pseudomonadota</taxon>
        <taxon>Betaproteobacteria</taxon>
        <taxon>Burkholderiales</taxon>
        <taxon>Comamonadaceae</taxon>
        <taxon>Acidovorax</taxon>
    </lineage>
</organism>
<feature type="transmembrane region" description="Helical" evidence="1">
    <location>
        <begin position="50"/>
        <end position="69"/>
    </location>
</feature>
<keyword evidence="3" id="KW-1185">Reference proteome</keyword>
<protein>
    <recommendedName>
        <fullName evidence="4">YcxB-like protein</fullName>
    </recommendedName>
</protein>
<name>A0A7X0PKV1_9BURK</name>
<dbReference type="EMBL" id="JACHLK010000019">
    <property type="protein sequence ID" value="MBB6563449.1"/>
    <property type="molecule type" value="Genomic_DNA"/>
</dbReference>
<dbReference type="AlphaFoldDB" id="A0A7X0PKV1"/>